<dbReference type="SUPFAM" id="SSF53850">
    <property type="entry name" value="Periplasmic binding protein-like II"/>
    <property type="match status" value="1"/>
</dbReference>
<keyword evidence="2" id="KW-0805">Transcription regulation</keyword>
<evidence type="ECO:0000256" key="3">
    <source>
        <dbReference type="ARBA" id="ARBA00023125"/>
    </source>
</evidence>
<dbReference type="PROSITE" id="PS50931">
    <property type="entry name" value="HTH_LYSR"/>
    <property type="match status" value="1"/>
</dbReference>
<evidence type="ECO:0000313" key="6">
    <source>
        <dbReference type="EMBL" id="CAG9167667.1"/>
    </source>
</evidence>
<dbReference type="Pfam" id="PF00126">
    <property type="entry name" value="HTH_1"/>
    <property type="match status" value="1"/>
</dbReference>
<sequence>MNIAPRQLRIFLSLAESLNFSRTAQQFFITQPSLSKAVKDLETELGVALFERSTRSVRLTPAGEELVPMARRVIGEYDTGLRHLRDRAEHEAHRIAMAALPSLASVLLPGVCAALEQHYPHAQISLFDCADQAAVQRVIRYQVDFALASASPSNADLQFEEVLRDRFVLLTPAGWHRRVRKQMRMEELVDLPLISMTDASTAKKYMSAAFLQRGLIFQPRLQLDQIGTIAGFVKQGLGIAVLPYLGILPLLSFKGMRVAEIVDGPVRSVGIVRRKASPLSPIAEYAEQQVRVVADALIDKMPEWIWPPATDRH</sequence>
<name>A0ABM8WJV5_9BURK</name>
<dbReference type="EMBL" id="CAJZAG010000002">
    <property type="protein sequence ID" value="CAG9167667.1"/>
    <property type="molecule type" value="Genomic_DNA"/>
</dbReference>
<dbReference type="Gene3D" id="1.10.10.10">
    <property type="entry name" value="Winged helix-like DNA-binding domain superfamily/Winged helix DNA-binding domain"/>
    <property type="match status" value="1"/>
</dbReference>
<evidence type="ECO:0000256" key="4">
    <source>
        <dbReference type="ARBA" id="ARBA00023163"/>
    </source>
</evidence>
<dbReference type="InterPro" id="IPR036388">
    <property type="entry name" value="WH-like_DNA-bd_sf"/>
</dbReference>
<dbReference type="RefSeq" id="WP_223983882.1">
    <property type="nucleotide sequence ID" value="NZ_CAJZAG010000002.1"/>
</dbReference>
<dbReference type="Proteomes" id="UP000706525">
    <property type="component" value="Unassembled WGS sequence"/>
</dbReference>
<evidence type="ECO:0000256" key="2">
    <source>
        <dbReference type="ARBA" id="ARBA00023015"/>
    </source>
</evidence>
<accession>A0ABM8WJV5</accession>
<organism evidence="6 7">
    <name type="scientific">Cupriavidus pampae</name>
    <dbReference type="NCBI Taxonomy" id="659251"/>
    <lineage>
        <taxon>Bacteria</taxon>
        <taxon>Pseudomonadati</taxon>
        <taxon>Pseudomonadota</taxon>
        <taxon>Betaproteobacteria</taxon>
        <taxon>Burkholderiales</taxon>
        <taxon>Burkholderiaceae</taxon>
        <taxon>Cupriavidus</taxon>
    </lineage>
</organism>
<comment type="similarity">
    <text evidence="1">Belongs to the LysR transcriptional regulatory family.</text>
</comment>
<keyword evidence="4" id="KW-0804">Transcription</keyword>
<dbReference type="SUPFAM" id="SSF46785">
    <property type="entry name" value="Winged helix' DNA-binding domain"/>
    <property type="match status" value="1"/>
</dbReference>
<dbReference type="PANTHER" id="PTHR30419:SF8">
    <property type="entry name" value="NITROGEN ASSIMILATION TRANSCRIPTIONAL ACTIVATOR-RELATED"/>
    <property type="match status" value="1"/>
</dbReference>
<proteinExistence type="inferred from homology"/>
<evidence type="ECO:0000256" key="1">
    <source>
        <dbReference type="ARBA" id="ARBA00009437"/>
    </source>
</evidence>
<keyword evidence="3" id="KW-0238">DNA-binding</keyword>
<dbReference type="InterPro" id="IPR000847">
    <property type="entry name" value="LysR_HTH_N"/>
</dbReference>
<feature type="domain" description="HTH lysR-type" evidence="5">
    <location>
        <begin position="1"/>
        <end position="60"/>
    </location>
</feature>
<gene>
    <name evidence="6" type="primary">hdfR_3</name>
    <name evidence="6" type="ORF">LMG32289_01455</name>
</gene>
<dbReference type="InterPro" id="IPR005119">
    <property type="entry name" value="LysR_subst-bd"/>
</dbReference>
<dbReference type="Pfam" id="PF03466">
    <property type="entry name" value="LysR_substrate"/>
    <property type="match status" value="1"/>
</dbReference>
<dbReference type="PANTHER" id="PTHR30419">
    <property type="entry name" value="HTH-TYPE TRANSCRIPTIONAL REGULATOR YBHD"/>
    <property type="match status" value="1"/>
</dbReference>
<protein>
    <submittedName>
        <fullName evidence="6">HTH-type transcriptional regulator HdfR</fullName>
    </submittedName>
</protein>
<evidence type="ECO:0000259" key="5">
    <source>
        <dbReference type="PROSITE" id="PS50931"/>
    </source>
</evidence>
<dbReference type="InterPro" id="IPR050950">
    <property type="entry name" value="HTH-type_LysR_regulators"/>
</dbReference>
<dbReference type="InterPro" id="IPR036390">
    <property type="entry name" value="WH_DNA-bd_sf"/>
</dbReference>
<comment type="caution">
    <text evidence="6">The sequence shown here is derived from an EMBL/GenBank/DDBJ whole genome shotgun (WGS) entry which is preliminary data.</text>
</comment>
<dbReference type="PRINTS" id="PR00039">
    <property type="entry name" value="HTHLYSR"/>
</dbReference>
<reference evidence="6 7" key="1">
    <citation type="submission" date="2021-08" db="EMBL/GenBank/DDBJ databases">
        <authorList>
            <person name="Peeters C."/>
        </authorList>
    </citation>
    <scope>NUCLEOTIDE SEQUENCE [LARGE SCALE GENOMIC DNA]</scope>
    <source>
        <strain evidence="6 7">LMG 32289</strain>
    </source>
</reference>
<evidence type="ECO:0000313" key="7">
    <source>
        <dbReference type="Proteomes" id="UP000706525"/>
    </source>
</evidence>
<keyword evidence="7" id="KW-1185">Reference proteome</keyword>
<dbReference type="Gene3D" id="3.40.190.10">
    <property type="entry name" value="Periplasmic binding protein-like II"/>
    <property type="match status" value="2"/>
</dbReference>